<comment type="caution">
    <text evidence="1">The sequence shown here is derived from an EMBL/GenBank/DDBJ whole genome shotgun (WGS) entry which is preliminary data.</text>
</comment>
<organism evidence="1 2">
    <name type="scientific">Rhizobium alvei</name>
    <dbReference type="NCBI Taxonomy" id="1132659"/>
    <lineage>
        <taxon>Bacteria</taxon>
        <taxon>Pseudomonadati</taxon>
        <taxon>Pseudomonadota</taxon>
        <taxon>Alphaproteobacteria</taxon>
        <taxon>Hyphomicrobiales</taxon>
        <taxon>Rhizobiaceae</taxon>
        <taxon>Rhizobium/Agrobacterium group</taxon>
        <taxon>Rhizobium</taxon>
    </lineage>
</organism>
<evidence type="ECO:0000313" key="1">
    <source>
        <dbReference type="EMBL" id="MDO6963419.1"/>
    </source>
</evidence>
<name>A0ABT8YIJ7_9HYPH</name>
<dbReference type="EMBL" id="JAUOZU010000005">
    <property type="protein sequence ID" value="MDO6963419.1"/>
    <property type="molecule type" value="Genomic_DNA"/>
</dbReference>
<dbReference type="Proteomes" id="UP001174932">
    <property type="component" value="Unassembled WGS sequence"/>
</dbReference>
<accession>A0ABT8YIJ7</accession>
<reference evidence="1" key="1">
    <citation type="journal article" date="2015" name="Int. J. Syst. Evol. Microbiol.">
        <title>Rhizobium alvei sp. nov., isolated from a freshwater river.</title>
        <authorList>
            <person name="Sheu S.Y."/>
            <person name="Huang H.W."/>
            <person name="Young C.C."/>
            <person name="Chen W.M."/>
        </authorList>
    </citation>
    <scope>NUCLEOTIDE SEQUENCE</scope>
    <source>
        <strain evidence="1">TNR-22</strain>
    </source>
</reference>
<keyword evidence="2" id="KW-1185">Reference proteome</keyword>
<protein>
    <submittedName>
        <fullName evidence="1">Uncharacterized protein</fullName>
    </submittedName>
</protein>
<dbReference type="RefSeq" id="WP_304375326.1">
    <property type="nucleotide sequence ID" value="NZ_JAUOZU010000005.1"/>
</dbReference>
<gene>
    <name evidence="1" type="ORF">Q4481_05580</name>
</gene>
<sequence>MKESLFRSSHTASRWFVTVTLSLAPFLTEAKAGEVTSGLFDQRYCEILTIKRDGLKAHVTVFNTIGHNLCPDADWKALDPKAIKSDMGLDGVKMNGPRHWLVDGIEGQGVSATGHQATFGKIAMSERATLELGLLQAKSGGTRYKPTEVKRETTWIFKAGAPVFELTDPDGKIYIMQSYAQIVDPALSVESLGTLGTRLKLPKGWHYANRILESEYRLVTAGTAYVIQDEFENTYQRRN</sequence>
<proteinExistence type="predicted"/>
<evidence type="ECO:0000313" key="2">
    <source>
        <dbReference type="Proteomes" id="UP001174932"/>
    </source>
</evidence>
<reference evidence="1" key="2">
    <citation type="submission" date="2023-07" db="EMBL/GenBank/DDBJ databases">
        <authorList>
            <person name="Shen H."/>
        </authorList>
    </citation>
    <scope>NUCLEOTIDE SEQUENCE</scope>
    <source>
        <strain evidence="1">TNR-22</strain>
    </source>
</reference>